<name>A0A9Q6LLD6_PISSA</name>
<keyword evidence="2" id="KW-1185">Reference proteome</keyword>
<proteinExistence type="predicted"/>
<evidence type="ECO:0000313" key="2">
    <source>
        <dbReference type="Proteomes" id="UP000422232"/>
    </source>
</evidence>
<protein>
    <submittedName>
        <fullName evidence="1">Uncharacterized protein</fullName>
    </submittedName>
</protein>
<organism evidence="1 2">
    <name type="scientific">Piscirickettsia salmonis</name>
    <dbReference type="NCBI Taxonomy" id="1238"/>
    <lineage>
        <taxon>Bacteria</taxon>
        <taxon>Pseudomonadati</taxon>
        <taxon>Pseudomonadota</taxon>
        <taxon>Gammaproteobacteria</taxon>
        <taxon>Thiotrichales</taxon>
        <taxon>Piscirickettsiaceae</taxon>
        <taxon>Piscirickettsia</taxon>
    </lineage>
</organism>
<sequence>MPNLFIAKGQTEQAHFKSNVFFDSSSSFLFNVRHKGKDHSVLVNYQWSKGKGKIDIILKTDASEKKISGNLFKRIYGQNEDLKVVAFSNGGHLQLGFGDFSS</sequence>
<accession>A0A9Q6LLD6</accession>
<dbReference type="EMBL" id="CP038908">
    <property type="protein sequence ID" value="QGO06937.1"/>
    <property type="molecule type" value="Genomic_DNA"/>
</dbReference>
<gene>
    <name evidence="1" type="ORF">Psal009_02872</name>
</gene>
<evidence type="ECO:0000313" key="1">
    <source>
        <dbReference type="EMBL" id="QGO06937.1"/>
    </source>
</evidence>
<reference evidence="1 2" key="1">
    <citation type="submission" date="2019-04" db="EMBL/GenBank/DDBJ databases">
        <title>Complete genome sequencing of Piscirickettsia salmonis strain Psal-009.</title>
        <authorList>
            <person name="Schober I."/>
            <person name="Bunk B."/>
            <person name="Sproer C."/>
            <person name="Carril G.P."/>
            <person name="Riedel T."/>
            <person name="Flores-Herrera P.A."/>
            <person name="Nourdin-Galindo G."/>
            <person name="Marshall S.H."/>
            <person name="Overmann J."/>
        </authorList>
    </citation>
    <scope>NUCLEOTIDE SEQUENCE [LARGE SCALE GENOMIC DNA]</scope>
    <source>
        <strain evidence="1 2">Psal-009</strain>
    </source>
</reference>
<dbReference type="AlphaFoldDB" id="A0A9Q6LLD6"/>
<dbReference type="Proteomes" id="UP000422232">
    <property type="component" value="Chromosome"/>
</dbReference>